<organism evidence="2 3">
    <name type="scientific">Lentinus brumalis</name>
    <dbReference type="NCBI Taxonomy" id="2498619"/>
    <lineage>
        <taxon>Eukaryota</taxon>
        <taxon>Fungi</taxon>
        <taxon>Dikarya</taxon>
        <taxon>Basidiomycota</taxon>
        <taxon>Agaricomycotina</taxon>
        <taxon>Agaricomycetes</taxon>
        <taxon>Polyporales</taxon>
        <taxon>Polyporaceae</taxon>
        <taxon>Lentinus</taxon>
    </lineage>
</organism>
<evidence type="ECO:0000256" key="1">
    <source>
        <dbReference type="SAM" id="MobiDB-lite"/>
    </source>
</evidence>
<reference evidence="2 3" key="1">
    <citation type="journal article" date="2018" name="Biotechnol. Biofuels">
        <title>Integrative visual omics of the white-rot fungus Polyporus brumalis exposes the biotechnological potential of its oxidative enzymes for delignifying raw plant biomass.</title>
        <authorList>
            <person name="Miyauchi S."/>
            <person name="Rancon A."/>
            <person name="Drula E."/>
            <person name="Hage H."/>
            <person name="Chaduli D."/>
            <person name="Favel A."/>
            <person name="Grisel S."/>
            <person name="Henrissat B."/>
            <person name="Herpoel-Gimbert I."/>
            <person name="Ruiz-Duenas F.J."/>
            <person name="Chevret D."/>
            <person name="Hainaut M."/>
            <person name="Lin J."/>
            <person name="Wang M."/>
            <person name="Pangilinan J."/>
            <person name="Lipzen A."/>
            <person name="Lesage-Meessen L."/>
            <person name="Navarro D."/>
            <person name="Riley R."/>
            <person name="Grigoriev I.V."/>
            <person name="Zhou S."/>
            <person name="Raouche S."/>
            <person name="Rosso M.N."/>
        </authorList>
    </citation>
    <scope>NUCLEOTIDE SEQUENCE [LARGE SCALE GENOMIC DNA]</scope>
    <source>
        <strain evidence="2 3">BRFM 1820</strain>
    </source>
</reference>
<accession>A0A371D424</accession>
<name>A0A371D424_9APHY</name>
<keyword evidence="3" id="KW-1185">Reference proteome</keyword>
<dbReference type="EMBL" id="KZ857420">
    <property type="protein sequence ID" value="RDX47296.1"/>
    <property type="molecule type" value="Genomic_DNA"/>
</dbReference>
<proteinExistence type="predicted"/>
<gene>
    <name evidence="2" type="ORF">OH76DRAFT_789960</name>
</gene>
<sequence length="139" mass="15657">MASTSTEQNSTTRPNSEVFAEKFPSFDHRAQVVSPFEQELKRDAEFIEKLNAMLLELEIDFHAWSAARPVFESDKTADVLEKEVKSLVDTEKEQGMSSSSMSISRSPRLVGREKTRQRLNKFITQIKLALVALTGLAPP</sequence>
<dbReference type="OrthoDB" id="3224400at2759"/>
<feature type="compositionally biased region" description="Low complexity" evidence="1">
    <location>
        <begin position="96"/>
        <end position="106"/>
    </location>
</feature>
<feature type="region of interest" description="Disordered" evidence="1">
    <location>
        <begin position="88"/>
        <end position="112"/>
    </location>
</feature>
<dbReference type="AlphaFoldDB" id="A0A371D424"/>
<dbReference type="Proteomes" id="UP000256964">
    <property type="component" value="Unassembled WGS sequence"/>
</dbReference>
<evidence type="ECO:0000313" key="2">
    <source>
        <dbReference type="EMBL" id="RDX47296.1"/>
    </source>
</evidence>
<protein>
    <submittedName>
        <fullName evidence="2">Uncharacterized protein</fullName>
    </submittedName>
</protein>
<evidence type="ECO:0000313" key="3">
    <source>
        <dbReference type="Proteomes" id="UP000256964"/>
    </source>
</evidence>